<keyword evidence="5 7" id="KW-0472">Membrane</keyword>
<protein>
    <submittedName>
        <fullName evidence="9">Drug/metabolite transporter (DMT)-like permease</fullName>
    </submittedName>
</protein>
<dbReference type="PANTHER" id="PTHR32322:SF2">
    <property type="entry name" value="EAMA DOMAIN-CONTAINING PROTEIN"/>
    <property type="match status" value="1"/>
</dbReference>
<feature type="transmembrane region" description="Helical" evidence="7">
    <location>
        <begin position="86"/>
        <end position="105"/>
    </location>
</feature>
<organism evidence="9 10">
    <name type="scientific">Actinocrispum wychmicini</name>
    <dbReference type="NCBI Taxonomy" id="1213861"/>
    <lineage>
        <taxon>Bacteria</taxon>
        <taxon>Bacillati</taxon>
        <taxon>Actinomycetota</taxon>
        <taxon>Actinomycetes</taxon>
        <taxon>Pseudonocardiales</taxon>
        <taxon>Pseudonocardiaceae</taxon>
        <taxon>Actinocrispum</taxon>
    </lineage>
</organism>
<feature type="transmembrane region" description="Helical" evidence="7">
    <location>
        <begin position="172"/>
        <end position="195"/>
    </location>
</feature>
<sequence length="309" mass="32153">MPVLFILVWSSGYLVGTIGAHSGPPLALLAWRFLFSFVILGLVALVTRAPWPREPRVYAHLLVIGVLIQTVQLGGTYLGLGQGVPAGLSALILCACPLVVAAAAVPLFRERLVGRQWIGLGVGLAGVVISLGDGIGGTANAAGYVFTGIALAGFAAGTLYQKGFGQSVDLRSGITIQLFGAVVTSFPLAALHGGLDLPLTWPSVGSLLWLSTINSIGGFSLLYLLLRKYSAGQTTSLLYLVPPVTALLAIPLLHQRLTLSVLVGMAVSAIGVILARNRPDRRRSGDDRAKSPTAIGSRPGPVRRPAGPT</sequence>
<dbReference type="AlphaFoldDB" id="A0A4R2K6R2"/>
<feature type="transmembrane region" description="Helical" evidence="7">
    <location>
        <begin position="237"/>
        <end position="253"/>
    </location>
</feature>
<evidence type="ECO:0000256" key="6">
    <source>
        <dbReference type="SAM" id="MobiDB-lite"/>
    </source>
</evidence>
<proteinExistence type="inferred from homology"/>
<keyword evidence="10" id="KW-1185">Reference proteome</keyword>
<gene>
    <name evidence="9" type="ORF">EV192_1011411</name>
</gene>
<accession>A0A4R2K6R2</accession>
<evidence type="ECO:0000256" key="7">
    <source>
        <dbReference type="SAM" id="Phobius"/>
    </source>
</evidence>
<dbReference type="InterPro" id="IPR000620">
    <property type="entry name" value="EamA_dom"/>
</dbReference>
<evidence type="ECO:0000256" key="3">
    <source>
        <dbReference type="ARBA" id="ARBA00022692"/>
    </source>
</evidence>
<dbReference type="Pfam" id="PF00892">
    <property type="entry name" value="EamA"/>
    <property type="match status" value="2"/>
</dbReference>
<evidence type="ECO:0000313" key="9">
    <source>
        <dbReference type="EMBL" id="TCO65619.1"/>
    </source>
</evidence>
<dbReference type="InterPro" id="IPR037185">
    <property type="entry name" value="EmrE-like"/>
</dbReference>
<comment type="similarity">
    <text evidence="2">Belongs to the EamA transporter family.</text>
</comment>
<dbReference type="PANTHER" id="PTHR32322">
    <property type="entry name" value="INNER MEMBRANE TRANSPORTER"/>
    <property type="match status" value="1"/>
</dbReference>
<comment type="caution">
    <text evidence="9">The sequence shown here is derived from an EMBL/GenBank/DDBJ whole genome shotgun (WGS) entry which is preliminary data.</text>
</comment>
<evidence type="ECO:0000256" key="5">
    <source>
        <dbReference type="ARBA" id="ARBA00023136"/>
    </source>
</evidence>
<keyword evidence="3 7" id="KW-0812">Transmembrane</keyword>
<feature type="transmembrane region" description="Helical" evidence="7">
    <location>
        <begin position="117"/>
        <end position="135"/>
    </location>
</feature>
<evidence type="ECO:0000313" key="10">
    <source>
        <dbReference type="Proteomes" id="UP000295680"/>
    </source>
</evidence>
<feature type="transmembrane region" description="Helical" evidence="7">
    <location>
        <begin position="259"/>
        <end position="275"/>
    </location>
</feature>
<dbReference type="SUPFAM" id="SSF103481">
    <property type="entry name" value="Multidrug resistance efflux transporter EmrE"/>
    <property type="match status" value="2"/>
</dbReference>
<evidence type="ECO:0000259" key="8">
    <source>
        <dbReference type="Pfam" id="PF00892"/>
    </source>
</evidence>
<feature type="region of interest" description="Disordered" evidence="6">
    <location>
        <begin position="280"/>
        <end position="309"/>
    </location>
</feature>
<comment type="subcellular location">
    <subcellularLocation>
        <location evidence="1">Membrane</location>
        <topology evidence="1">Multi-pass membrane protein</topology>
    </subcellularLocation>
</comment>
<dbReference type="Proteomes" id="UP000295680">
    <property type="component" value="Unassembled WGS sequence"/>
</dbReference>
<dbReference type="RefSeq" id="WP_279492891.1">
    <property type="nucleotide sequence ID" value="NZ_SLWS01000001.1"/>
</dbReference>
<feature type="transmembrane region" description="Helical" evidence="7">
    <location>
        <begin position="207"/>
        <end position="225"/>
    </location>
</feature>
<evidence type="ECO:0000256" key="1">
    <source>
        <dbReference type="ARBA" id="ARBA00004141"/>
    </source>
</evidence>
<dbReference type="GO" id="GO:0016020">
    <property type="term" value="C:membrane"/>
    <property type="evidence" value="ECO:0007669"/>
    <property type="project" value="UniProtKB-SubCell"/>
</dbReference>
<evidence type="ECO:0000256" key="2">
    <source>
        <dbReference type="ARBA" id="ARBA00007362"/>
    </source>
</evidence>
<feature type="transmembrane region" description="Helical" evidence="7">
    <location>
        <begin position="58"/>
        <end position="80"/>
    </location>
</feature>
<evidence type="ECO:0000256" key="4">
    <source>
        <dbReference type="ARBA" id="ARBA00022989"/>
    </source>
</evidence>
<feature type="domain" description="EamA" evidence="8">
    <location>
        <begin position="4"/>
        <end position="130"/>
    </location>
</feature>
<dbReference type="EMBL" id="SLWS01000001">
    <property type="protein sequence ID" value="TCO65619.1"/>
    <property type="molecule type" value="Genomic_DNA"/>
</dbReference>
<keyword evidence="4 7" id="KW-1133">Transmembrane helix</keyword>
<name>A0A4R2K6R2_9PSEU</name>
<feature type="transmembrane region" description="Helical" evidence="7">
    <location>
        <begin position="29"/>
        <end position="46"/>
    </location>
</feature>
<dbReference type="InterPro" id="IPR050638">
    <property type="entry name" value="AA-Vitamin_Transporters"/>
</dbReference>
<reference evidence="9 10" key="1">
    <citation type="submission" date="2019-03" db="EMBL/GenBank/DDBJ databases">
        <title>Genomic Encyclopedia of Type Strains, Phase IV (KMG-IV): sequencing the most valuable type-strain genomes for metagenomic binning, comparative biology and taxonomic classification.</title>
        <authorList>
            <person name="Goeker M."/>
        </authorList>
    </citation>
    <scope>NUCLEOTIDE SEQUENCE [LARGE SCALE GENOMIC DNA]</scope>
    <source>
        <strain evidence="9 10">DSM 45934</strain>
    </source>
</reference>
<feature type="domain" description="EamA" evidence="8">
    <location>
        <begin position="143"/>
        <end position="274"/>
    </location>
</feature>
<feature type="transmembrane region" description="Helical" evidence="7">
    <location>
        <begin position="141"/>
        <end position="160"/>
    </location>
</feature>